<evidence type="ECO:0000313" key="1">
    <source>
        <dbReference type="EMBL" id="MFD2610746.1"/>
    </source>
</evidence>
<dbReference type="EMBL" id="JBHUMK010000077">
    <property type="protein sequence ID" value="MFD2610746.1"/>
    <property type="molecule type" value="Genomic_DNA"/>
</dbReference>
<proteinExistence type="predicted"/>
<gene>
    <name evidence="1" type="ORF">ACFSR9_15090</name>
</gene>
<reference evidence="2" key="1">
    <citation type="journal article" date="2019" name="Int. J. Syst. Evol. Microbiol.">
        <title>The Global Catalogue of Microorganisms (GCM) 10K type strain sequencing project: providing services to taxonomists for standard genome sequencing and annotation.</title>
        <authorList>
            <consortium name="The Broad Institute Genomics Platform"/>
            <consortium name="The Broad Institute Genome Sequencing Center for Infectious Disease"/>
            <person name="Wu L."/>
            <person name="Ma J."/>
        </authorList>
    </citation>
    <scope>NUCLEOTIDE SEQUENCE [LARGE SCALE GENOMIC DNA]</scope>
    <source>
        <strain evidence="2">KCTC 33842</strain>
    </source>
</reference>
<accession>A0ABW5P698</accession>
<sequence>MKVGLLDSRAPRLGGYWSAYLKELGVETVTPALPDTEALKLGQQSLPGESLSVQLVMGRILALGRVDAVLVPEWSPVQGDAWSEALTELLTRRISGLPTLIAVPDGGPQLENVAAEVGLRLSQNAGGVRLALERARLHAHPREEMPNLSRAGQATVAVVGPRALLGESWLLEPLRARLEGLGLHAVYSHELPLGDVMKRSERMEMANPPAGERELFGAVSLLGGKGAVKGFLLVSPARDGATGAALERLAAKQHKPTLHLSLDAGAQDWPELEAFRDRVTLGTAAGTTAGEGGA</sequence>
<dbReference type="RefSeq" id="WP_386847126.1">
    <property type="nucleotide sequence ID" value="NZ_JBHUMK010000077.1"/>
</dbReference>
<dbReference type="Proteomes" id="UP001597475">
    <property type="component" value="Unassembled WGS sequence"/>
</dbReference>
<evidence type="ECO:0000313" key="2">
    <source>
        <dbReference type="Proteomes" id="UP001597475"/>
    </source>
</evidence>
<name>A0ABW5P698_9DEIO</name>
<comment type="caution">
    <text evidence="1">The sequence shown here is derived from an EMBL/GenBank/DDBJ whole genome shotgun (WGS) entry which is preliminary data.</text>
</comment>
<keyword evidence="2" id="KW-1185">Reference proteome</keyword>
<organism evidence="1 2">
    <name type="scientific">Deinococcus taklimakanensis</name>
    <dbReference type="NCBI Taxonomy" id="536443"/>
    <lineage>
        <taxon>Bacteria</taxon>
        <taxon>Thermotogati</taxon>
        <taxon>Deinococcota</taxon>
        <taxon>Deinococci</taxon>
        <taxon>Deinococcales</taxon>
        <taxon>Deinococcaceae</taxon>
        <taxon>Deinococcus</taxon>
    </lineage>
</organism>
<protein>
    <submittedName>
        <fullName evidence="1">Uncharacterized protein</fullName>
    </submittedName>
</protein>